<dbReference type="Gene3D" id="3.40.630.30">
    <property type="match status" value="1"/>
</dbReference>
<dbReference type="PROSITE" id="PS51186">
    <property type="entry name" value="GNAT"/>
    <property type="match status" value="1"/>
</dbReference>
<dbReference type="InterPro" id="IPR050832">
    <property type="entry name" value="Bact_Acetyltransf"/>
</dbReference>
<dbReference type="InterPro" id="IPR000182">
    <property type="entry name" value="GNAT_dom"/>
</dbReference>
<dbReference type="Proteomes" id="UP000673394">
    <property type="component" value="Unassembled WGS sequence"/>
</dbReference>
<evidence type="ECO:0000256" key="1">
    <source>
        <dbReference type="ARBA" id="ARBA00022679"/>
    </source>
</evidence>
<dbReference type="CDD" id="cd04301">
    <property type="entry name" value="NAT_SF"/>
    <property type="match status" value="1"/>
</dbReference>
<proteinExistence type="predicted"/>
<dbReference type="InterPro" id="IPR016181">
    <property type="entry name" value="Acyl_CoA_acyltransferase"/>
</dbReference>
<protein>
    <submittedName>
        <fullName evidence="4">GNAT family N-acetyltransferase</fullName>
    </submittedName>
</protein>
<sequence length="175" mass="20160">MITFKQMKLEDSSSIRDIDRSETIHLVYTCKDGVLNAIRSEHECPNWEEDDYAAIISRFEYELQNGGTAFGAYDQNKLVGFGVLAHQFRGQANNQLQVDLMYVTRNYRRQGIGRRILDELSNEAIIRGAEYLYISSTETESAVKFYSSCGSMNTLEVDKELFEKEPHDIHMVKKL</sequence>
<dbReference type="EMBL" id="JAGKSP010000002">
    <property type="protein sequence ID" value="MBP3962873.1"/>
    <property type="molecule type" value="Genomic_DNA"/>
</dbReference>
<gene>
    <name evidence="4" type="ORF">I8J30_09190</name>
</gene>
<dbReference type="PANTHER" id="PTHR43877">
    <property type="entry name" value="AMINOALKYLPHOSPHONATE N-ACETYLTRANSFERASE-RELATED-RELATED"/>
    <property type="match status" value="1"/>
</dbReference>
<organism evidence="4 5">
    <name type="scientific">Paenibacillus lignilyticus</name>
    <dbReference type="NCBI Taxonomy" id="1172615"/>
    <lineage>
        <taxon>Bacteria</taxon>
        <taxon>Bacillati</taxon>
        <taxon>Bacillota</taxon>
        <taxon>Bacilli</taxon>
        <taxon>Bacillales</taxon>
        <taxon>Paenibacillaceae</taxon>
        <taxon>Paenibacillus</taxon>
    </lineage>
</organism>
<evidence type="ECO:0000259" key="3">
    <source>
        <dbReference type="PROSITE" id="PS51186"/>
    </source>
</evidence>
<reference evidence="4 5" key="1">
    <citation type="submission" date="2021-04" db="EMBL/GenBank/DDBJ databases">
        <title>Paenibacillus sp. DLE-14 whole genome sequence.</title>
        <authorList>
            <person name="Ham Y.J."/>
        </authorList>
    </citation>
    <scope>NUCLEOTIDE SEQUENCE [LARGE SCALE GENOMIC DNA]</scope>
    <source>
        <strain evidence="4 5">DLE-14</strain>
    </source>
</reference>
<evidence type="ECO:0000256" key="2">
    <source>
        <dbReference type="ARBA" id="ARBA00023315"/>
    </source>
</evidence>
<dbReference type="SUPFAM" id="SSF55729">
    <property type="entry name" value="Acyl-CoA N-acyltransferases (Nat)"/>
    <property type="match status" value="1"/>
</dbReference>
<feature type="domain" description="N-acetyltransferase" evidence="3">
    <location>
        <begin position="2"/>
        <end position="175"/>
    </location>
</feature>
<dbReference type="RefSeq" id="WP_210657382.1">
    <property type="nucleotide sequence ID" value="NZ_JAGKSP010000002.1"/>
</dbReference>
<keyword evidence="1" id="KW-0808">Transferase</keyword>
<dbReference type="Pfam" id="PF00583">
    <property type="entry name" value="Acetyltransf_1"/>
    <property type="match status" value="1"/>
</dbReference>
<accession>A0ABS5CA48</accession>
<keyword evidence="2" id="KW-0012">Acyltransferase</keyword>
<name>A0ABS5CA48_9BACL</name>
<evidence type="ECO:0000313" key="5">
    <source>
        <dbReference type="Proteomes" id="UP000673394"/>
    </source>
</evidence>
<keyword evidence="5" id="KW-1185">Reference proteome</keyword>
<evidence type="ECO:0000313" key="4">
    <source>
        <dbReference type="EMBL" id="MBP3962873.1"/>
    </source>
</evidence>
<comment type="caution">
    <text evidence="4">The sequence shown here is derived from an EMBL/GenBank/DDBJ whole genome shotgun (WGS) entry which is preliminary data.</text>
</comment>